<dbReference type="InterPro" id="IPR012337">
    <property type="entry name" value="RNaseH-like_sf"/>
</dbReference>
<protein>
    <submittedName>
        <fullName evidence="2">RVT_3 domain-containing protein</fullName>
    </submittedName>
</protein>
<proteinExistence type="predicted"/>
<dbReference type="PANTHER" id="PTHR47723">
    <property type="entry name" value="OS05G0353850 PROTEIN"/>
    <property type="match status" value="1"/>
</dbReference>
<dbReference type="Gene3D" id="3.30.420.10">
    <property type="entry name" value="Ribonuclease H-like superfamily/Ribonuclease H"/>
    <property type="match status" value="1"/>
</dbReference>
<feature type="domain" description="RNase H type-1" evidence="1">
    <location>
        <begin position="29"/>
        <end position="146"/>
    </location>
</feature>
<dbReference type="SUPFAM" id="SSF53098">
    <property type="entry name" value="Ribonuclease H-like"/>
    <property type="match status" value="1"/>
</dbReference>
<accession>A0A1Q3CN71</accession>
<dbReference type="AlphaFoldDB" id="A0A1Q3CN71"/>
<evidence type="ECO:0000259" key="1">
    <source>
        <dbReference type="Pfam" id="PF13456"/>
    </source>
</evidence>
<evidence type="ECO:0000313" key="3">
    <source>
        <dbReference type="Proteomes" id="UP000187406"/>
    </source>
</evidence>
<sequence length="158" mass="18202">MVKAFKVNETSLAHTPRLVACNYYKLNTYGSARGNPGMPRAGGLIRNAYGNWIVRFTYNIGICSSIQVKLWGIQTGLQLYWQRQFSNMIVETDSLLEIHLINEAFTIRHHLCVLIDDYHSLLNQNWDCSLKHILREGNQCANFMANLSHGNPEYYMVF</sequence>
<keyword evidence="3" id="KW-1185">Reference proteome</keyword>
<organism evidence="2 3">
    <name type="scientific">Cephalotus follicularis</name>
    <name type="common">Albany pitcher plant</name>
    <dbReference type="NCBI Taxonomy" id="3775"/>
    <lineage>
        <taxon>Eukaryota</taxon>
        <taxon>Viridiplantae</taxon>
        <taxon>Streptophyta</taxon>
        <taxon>Embryophyta</taxon>
        <taxon>Tracheophyta</taxon>
        <taxon>Spermatophyta</taxon>
        <taxon>Magnoliopsida</taxon>
        <taxon>eudicotyledons</taxon>
        <taxon>Gunneridae</taxon>
        <taxon>Pentapetalae</taxon>
        <taxon>rosids</taxon>
        <taxon>fabids</taxon>
        <taxon>Oxalidales</taxon>
        <taxon>Cephalotaceae</taxon>
        <taxon>Cephalotus</taxon>
    </lineage>
</organism>
<name>A0A1Q3CN71_CEPFO</name>
<dbReference type="InterPro" id="IPR044730">
    <property type="entry name" value="RNase_H-like_dom_plant"/>
</dbReference>
<dbReference type="EMBL" id="BDDD01002430">
    <property type="protein sequence ID" value="GAV81533.1"/>
    <property type="molecule type" value="Genomic_DNA"/>
</dbReference>
<dbReference type="GO" id="GO:0003676">
    <property type="term" value="F:nucleic acid binding"/>
    <property type="evidence" value="ECO:0007669"/>
    <property type="project" value="InterPro"/>
</dbReference>
<dbReference type="PANTHER" id="PTHR47723:SF19">
    <property type="entry name" value="POLYNUCLEOTIDYL TRANSFERASE, RIBONUCLEASE H-LIKE SUPERFAMILY PROTEIN"/>
    <property type="match status" value="1"/>
</dbReference>
<dbReference type="STRING" id="3775.A0A1Q3CN71"/>
<dbReference type="CDD" id="cd06222">
    <property type="entry name" value="RNase_H_like"/>
    <property type="match status" value="1"/>
</dbReference>
<gene>
    <name evidence="2" type="ORF">CFOL_v3_24988</name>
</gene>
<dbReference type="InterPro" id="IPR036397">
    <property type="entry name" value="RNaseH_sf"/>
</dbReference>
<dbReference type="InParanoid" id="A0A1Q3CN71"/>
<dbReference type="Proteomes" id="UP000187406">
    <property type="component" value="Unassembled WGS sequence"/>
</dbReference>
<evidence type="ECO:0000313" key="2">
    <source>
        <dbReference type="EMBL" id="GAV81533.1"/>
    </source>
</evidence>
<dbReference type="InterPro" id="IPR053151">
    <property type="entry name" value="RNase_H-like"/>
</dbReference>
<dbReference type="InterPro" id="IPR002156">
    <property type="entry name" value="RNaseH_domain"/>
</dbReference>
<dbReference type="OrthoDB" id="1752183at2759"/>
<dbReference type="GO" id="GO:0004523">
    <property type="term" value="F:RNA-DNA hybrid ribonuclease activity"/>
    <property type="evidence" value="ECO:0007669"/>
    <property type="project" value="InterPro"/>
</dbReference>
<dbReference type="Pfam" id="PF13456">
    <property type="entry name" value="RVT_3"/>
    <property type="match status" value="1"/>
</dbReference>
<comment type="caution">
    <text evidence="2">The sequence shown here is derived from an EMBL/GenBank/DDBJ whole genome shotgun (WGS) entry which is preliminary data.</text>
</comment>
<reference evidence="3" key="1">
    <citation type="submission" date="2016-04" db="EMBL/GenBank/DDBJ databases">
        <title>Cephalotus genome sequencing.</title>
        <authorList>
            <person name="Fukushima K."/>
            <person name="Hasebe M."/>
            <person name="Fang X."/>
        </authorList>
    </citation>
    <scope>NUCLEOTIDE SEQUENCE [LARGE SCALE GENOMIC DNA]</scope>
    <source>
        <strain evidence="3">cv. St1</strain>
    </source>
</reference>